<accession>M6KA45</accession>
<dbReference type="EMBL" id="AHMZ02000132">
    <property type="protein sequence ID" value="EMN28553.1"/>
    <property type="molecule type" value="Genomic_DNA"/>
</dbReference>
<gene>
    <name evidence="1" type="ORF">LEP1GSC083_3287</name>
</gene>
<name>M6KA45_LEPIR</name>
<organism evidence="1 2">
    <name type="scientific">Leptospira interrogans serovar Pyrogenes str. L0374</name>
    <dbReference type="NCBI Taxonomy" id="1049928"/>
    <lineage>
        <taxon>Bacteria</taxon>
        <taxon>Pseudomonadati</taxon>
        <taxon>Spirochaetota</taxon>
        <taxon>Spirochaetia</taxon>
        <taxon>Leptospirales</taxon>
        <taxon>Leptospiraceae</taxon>
        <taxon>Leptospira</taxon>
    </lineage>
</organism>
<evidence type="ECO:0000313" key="2">
    <source>
        <dbReference type="Proteomes" id="UP000012137"/>
    </source>
</evidence>
<evidence type="ECO:0000313" key="1">
    <source>
        <dbReference type="EMBL" id="EMN28553.1"/>
    </source>
</evidence>
<reference evidence="1 2" key="1">
    <citation type="submission" date="2013-01" db="EMBL/GenBank/DDBJ databases">
        <authorList>
            <person name="Harkins D.M."/>
            <person name="Durkin A.S."/>
            <person name="Brinkac L.M."/>
            <person name="Haft D.H."/>
            <person name="Selengut J.D."/>
            <person name="Sanka R."/>
            <person name="DePew J."/>
            <person name="Purushe J."/>
            <person name="Peacock S.J."/>
            <person name="Thaipadungpanit J."/>
            <person name="Wuthiekanun V.W."/>
            <person name="Day N.P."/>
            <person name="Vinetz J.M."/>
            <person name="Sutton G.G."/>
            <person name="Nierman W.C."/>
            <person name="Fouts D.E."/>
        </authorList>
    </citation>
    <scope>NUCLEOTIDE SEQUENCE [LARGE SCALE GENOMIC DNA]</scope>
    <source>
        <strain evidence="1 2">L0374</strain>
    </source>
</reference>
<dbReference type="AlphaFoldDB" id="M6KA45"/>
<protein>
    <submittedName>
        <fullName evidence="1">Uncharacterized protein</fullName>
    </submittedName>
</protein>
<comment type="caution">
    <text evidence="1">The sequence shown here is derived from an EMBL/GenBank/DDBJ whole genome shotgun (WGS) entry which is preliminary data.</text>
</comment>
<sequence length="38" mass="4459">MNLQPIGSSGFIHSNKMFFLFLDGIWCSFLKLKKYSIF</sequence>
<dbReference type="Proteomes" id="UP000012137">
    <property type="component" value="Unassembled WGS sequence"/>
</dbReference>
<proteinExistence type="predicted"/>